<evidence type="ECO:0000256" key="7">
    <source>
        <dbReference type="ARBA" id="ARBA00023012"/>
    </source>
</evidence>
<keyword evidence="5" id="KW-0808">Transferase</keyword>
<dbReference type="InterPro" id="IPR035965">
    <property type="entry name" value="PAS-like_dom_sf"/>
</dbReference>
<dbReference type="InterPro" id="IPR004358">
    <property type="entry name" value="Sig_transdc_His_kin-like_C"/>
</dbReference>
<evidence type="ECO:0000313" key="11">
    <source>
        <dbReference type="Proteomes" id="UP000237983"/>
    </source>
</evidence>
<evidence type="ECO:0000313" key="10">
    <source>
        <dbReference type="EMBL" id="PRY64998.1"/>
    </source>
</evidence>
<feature type="transmembrane region" description="Helical" evidence="8">
    <location>
        <begin position="96"/>
        <end position="115"/>
    </location>
</feature>
<dbReference type="Gene3D" id="1.10.287.130">
    <property type="match status" value="1"/>
</dbReference>
<dbReference type="CDD" id="cd00082">
    <property type="entry name" value="HisKA"/>
    <property type="match status" value="1"/>
</dbReference>
<comment type="caution">
    <text evidence="10">The sequence shown here is derived from an EMBL/GenBank/DDBJ whole genome shotgun (WGS) entry which is preliminary data.</text>
</comment>
<dbReference type="AlphaFoldDB" id="A0A2T0V4L4"/>
<dbReference type="Pfam" id="PF02518">
    <property type="entry name" value="HATPase_c"/>
    <property type="match status" value="1"/>
</dbReference>
<organism evidence="10 11">
    <name type="scientific">Glaciihabitans tibetensis</name>
    <dbReference type="NCBI Taxonomy" id="1266600"/>
    <lineage>
        <taxon>Bacteria</taxon>
        <taxon>Bacillati</taxon>
        <taxon>Actinomycetota</taxon>
        <taxon>Actinomycetes</taxon>
        <taxon>Micrococcales</taxon>
        <taxon>Microbacteriaceae</taxon>
        <taxon>Glaciihabitans</taxon>
    </lineage>
</organism>
<dbReference type="InterPro" id="IPR003594">
    <property type="entry name" value="HATPase_dom"/>
</dbReference>
<dbReference type="PROSITE" id="PS50109">
    <property type="entry name" value="HIS_KIN"/>
    <property type="match status" value="1"/>
</dbReference>
<dbReference type="InterPro" id="IPR003661">
    <property type="entry name" value="HisK_dim/P_dom"/>
</dbReference>
<dbReference type="Pfam" id="PF00512">
    <property type="entry name" value="HisKA"/>
    <property type="match status" value="1"/>
</dbReference>
<feature type="transmembrane region" description="Helical" evidence="8">
    <location>
        <begin position="16"/>
        <end position="36"/>
    </location>
</feature>
<dbReference type="Gene3D" id="3.30.565.10">
    <property type="entry name" value="Histidine kinase-like ATPase, C-terminal domain"/>
    <property type="match status" value="1"/>
</dbReference>
<proteinExistence type="predicted"/>
<dbReference type="InterPro" id="IPR036097">
    <property type="entry name" value="HisK_dim/P_sf"/>
</dbReference>
<feature type="domain" description="Histidine kinase" evidence="9">
    <location>
        <begin position="333"/>
        <end position="541"/>
    </location>
</feature>
<dbReference type="PRINTS" id="PR00344">
    <property type="entry name" value="BCTRLSENSOR"/>
</dbReference>
<dbReference type="OrthoDB" id="9757990at2"/>
<name>A0A2T0V4L4_9MICO</name>
<gene>
    <name evidence="10" type="ORF">B0I08_11115</name>
</gene>
<dbReference type="Proteomes" id="UP000237983">
    <property type="component" value="Unassembled WGS sequence"/>
</dbReference>
<protein>
    <recommendedName>
        <fullName evidence="3">histidine kinase</fullName>
        <ecNumber evidence="3">2.7.13.3</ecNumber>
    </recommendedName>
</protein>
<keyword evidence="6" id="KW-0418">Kinase</keyword>
<dbReference type="SMART" id="SM00387">
    <property type="entry name" value="HATPase_c"/>
    <property type="match status" value="1"/>
</dbReference>
<dbReference type="PANTHER" id="PTHR43047">
    <property type="entry name" value="TWO-COMPONENT HISTIDINE PROTEIN KINASE"/>
    <property type="match status" value="1"/>
</dbReference>
<keyword evidence="4" id="KW-0597">Phosphoprotein</keyword>
<evidence type="ECO:0000256" key="5">
    <source>
        <dbReference type="ARBA" id="ARBA00022679"/>
    </source>
</evidence>
<dbReference type="CDD" id="cd00075">
    <property type="entry name" value="HATPase"/>
    <property type="match status" value="1"/>
</dbReference>
<dbReference type="RefSeq" id="WP_106214797.1">
    <property type="nucleotide sequence ID" value="NZ_PVTL01000011.1"/>
</dbReference>
<keyword evidence="8" id="KW-1133">Transmembrane helix</keyword>
<feature type="transmembrane region" description="Helical" evidence="8">
    <location>
        <begin position="73"/>
        <end position="90"/>
    </location>
</feature>
<dbReference type="GO" id="GO:0009927">
    <property type="term" value="F:histidine phosphotransfer kinase activity"/>
    <property type="evidence" value="ECO:0007669"/>
    <property type="project" value="TreeGrafter"/>
</dbReference>
<dbReference type="EC" id="2.7.13.3" evidence="3"/>
<comment type="catalytic activity">
    <reaction evidence="1">
        <text>ATP + protein L-histidine = ADP + protein N-phospho-L-histidine.</text>
        <dbReference type="EC" id="2.7.13.3"/>
    </reaction>
</comment>
<keyword evidence="8" id="KW-0812">Transmembrane</keyword>
<evidence type="ECO:0000256" key="4">
    <source>
        <dbReference type="ARBA" id="ARBA00022553"/>
    </source>
</evidence>
<dbReference type="GO" id="GO:0000155">
    <property type="term" value="F:phosphorelay sensor kinase activity"/>
    <property type="evidence" value="ECO:0007669"/>
    <property type="project" value="InterPro"/>
</dbReference>
<evidence type="ECO:0000256" key="2">
    <source>
        <dbReference type="ARBA" id="ARBA00004236"/>
    </source>
</evidence>
<dbReference type="FunFam" id="3.30.565.10:FF:000006">
    <property type="entry name" value="Sensor histidine kinase WalK"/>
    <property type="match status" value="1"/>
</dbReference>
<evidence type="ECO:0000256" key="8">
    <source>
        <dbReference type="SAM" id="Phobius"/>
    </source>
</evidence>
<sequence length="546" mass="57386">MGSIARVRADGRDRRLFVLLAQVPLLVVLGALIAILRLFEPAVLAEPAFIASVVLAVLTSAAALFTGERRPRFSWIALVPFSDILVIALAREGLHLTHGTIPALGALVIFPVLWLATELRVWSLPAVLVASGLLTGLPYVLRGTPPQDPIEWLNVVLVPTALGSVALAAGSVMRRMREDRSRADDLAVRLGDSLAEASDRELTLRSVTETVEAAIVLFGPAGDIVLCNSTARLLYGRAGADEKGHFSDPPLIFGEDRVTRIPLDGSLAASALRDDPMAGRTYWIGATGAQRAVTVTSRRVTRPDGGSLGTVVVGYDVTPLVESIEIRDVFLASVSHELKTPLTNIIGYLDLMEEGPAAAEIAVVRNNAARLMGLISDLLTGAGTTQDVHRVPEDLTAITEAAIAAVLLGAQSSGVGIRLSPGAKVVAEVDRDAIRRVLDNLLSNAVKYSAAGTHVVVAVGENGRSAVITVEDSGVGISPEHQGRVFDRFFRAPLARSQAIPGTGLGLAIVQALVEAHGGTVSVESQLGTGSVFTVLLPLRTLAVAV</sequence>
<dbReference type="Gene3D" id="3.30.450.20">
    <property type="entry name" value="PAS domain"/>
    <property type="match status" value="1"/>
</dbReference>
<evidence type="ECO:0000259" key="9">
    <source>
        <dbReference type="PROSITE" id="PS50109"/>
    </source>
</evidence>
<keyword evidence="8" id="KW-0472">Membrane</keyword>
<accession>A0A2T0V4L4</accession>
<comment type="subcellular location">
    <subcellularLocation>
        <location evidence="2">Cell membrane</location>
    </subcellularLocation>
</comment>
<keyword evidence="11" id="KW-1185">Reference proteome</keyword>
<dbReference type="GO" id="GO:0005886">
    <property type="term" value="C:plasma membrane"/>
    <property type="evidence" value="ECO:0007669"/>
    <property type="project" value="UniProtKB-SubCell"/>
</dbReference>
<dbReference type="InterPro" id="IPR005467">
    <property type="entry name" value="His_kinase_dom"/>
</dbReference>
<evidence type="ECO:0000256" key="1">
    <source>
        <dbReference type="ARBA" id="ARBA00000085"/>
    </source>
</evidence>
<evidence type="ECO:0000256" key="6">
    <source>
        <dbReference type="ARBA" id="ARBA00022777"/>
    </source>
</evidence>
<dbReference type="SUPFAM" id="SSF55874">
    <property type="entry name" value="ATPase domain of HSP90 chaperone/DNA topoisomerase II/histidine kinase"/>
    <property type="match status" value="1"/>
</dbReference>
<feature type="transmembrane region" description="Helical" evidence="8">
    <location>
        <begin position="152"/>
        <end position="172"/>
    </location>
</feature>
<reference evidence="10 11" key="1">
    <citation type="submission" date="2018-03" db="EMBL/GenBank/DDBJ databases">
        <title>Genomic Encyclopedia of Type Strains, Phase III (KMG-III): the genomes of soil and plant-associated and newly described type strains.</title>
        <authorList>
            <person name="Whitman W."/>
        </authorList>
    </citation>
    <scope>NUCLEOTIDE SEQUENCE [LARGE SCALE GENOMIC DNA]</scope>
    <source>
        <strain evidence="10 11">CGMCC 1.12484</strain>
    </source>
</reference>
<dbReference type="SUPFAM" id="SSF47384">
    <property type="entry name" value="Homodimeric domain of signal transducing histidine kinase"/>
    <property type="match status" value="1"/>
</dbReference>
<evidence type="ECO:0000256" key="3">
    <source>
        <dbReference type="ARBA" id="ARBA00012438"/>
    </source>
</evidence>
<dbReference type="EMBL" id="PVTL01000011">
    <property type="protein sequence ID" value="PRY64998.1"/>
    <property type="molecule type" value="Genomic_DNA"/>
</dbReference>
<keyword evidence="7" id="KW-0902">Two-component regulatory system</keyword>
<dbReference type="PANTHER" id="PTHR43047:SF72">
    <property type="entry name" value="OSMOSENSING HISTIDINE PROTEIN KINASE SLN1"/>
    <property type="match status" value="1"/>
</dbReference>
<dbReference type="InterPro" id="IPR036890">
    <property type="entry name" value="HATPase_C_sf"/>
</dbReference>
<dbReference type="SMART" id="SM00388">
    <property type="entry name" value="HisKA"/>
    <property type="match status" value="1"/>
</dbReference>
<feature type="transmembrane region" description="Helical" evidence="8">
    <location>
        <begin position="48"/>
        <end position="66"/>
    </location>
</feature>
<feature type="transmembrane region" description="Helical" evidence="8">
    <location>
        <begin position="122"/>
        <end position="140"/>
    </location>
</feature>
<dbReference type="SUPFAM" id="SSF55785">
    <property type="entry name" value="PYP-like sensor domain (PAS domain)"/>
    <property type="match status" value="1"/>
</dbReference>